<gene>
    <name evidence="4" type="ORF">E4T88_13535</name>
</gene>
<evidence type="ECO:0000256" key="3">
    <source>
        <dbReference type="SAM" id="SignalP"/>
    </source>
</evidence>
<feature type="binding site" evidence="2">
    <location>
        <position position="241"/>
    </location>
    <ligand>
        <name>Co(2+)</name>
        <dbReference type="ChEBI" id="CHEBI:48828"/>
    </ligand>
</feature>
<sequence length="311" mass="35292">MKRILLYIMLLFTTVATCAHSGGSYEYSDIFKSMQAGDKAAILIVHFGTTHDDTRELTIEALNNQVKQVFPSIEVREAYSSRIVIKRLSERSIYKVNPLEALKQLHTDGYTHILIQSSTVIDGVEMESLYKNVEEVSGLFKDVRIGTPLLYSAQDYEDVIKILTADNKRDVAYIWVGHGTYDATTAQYAMLDYMLKAKGHRNCFVGTVEGYPEFDDVLAQLKDSGLKEVVLMPFMFVAGEHAKNDIAGDWVENLKKEGLSVTENLQGLGENPKIREIYLSHLQFITTHRKIDIMEKKTIYEKTGEKITPEY</sequence>
<comment type="caution">
    <text evidence="4">The sequence shown here is derived from an EMBL/GenBank/DDBJ whole genome shotgun (WGS) entry which is preliminary data.</text>
</comment>
<dbReference type="Proteomes" id="UP000298285">
    <property type="component" value="Unassembled WGS sequence"/>
</dbReference>
<feature type="chain" id="PRO_5021282358" evidence="3">
    <location>
        <begin position="22"/>
        <end position="311"/>
    </location>
</feature>
<dbReference type="GO" id="GO:0046872">
    <property type="term" value="F:metal ion binding"/>
    <property type="evidence" value="ECO:0007669"/>
    <property type="project" value="UniProtKB-KW"/>
</dbReference>
<organism evidence="4 5">
    <name type="scientific">Dysgonomonas mossii</name>
    <dbReference type="NCBI Taxonomy" id="163665"/>
    <lineage>
        <taxon>Bacteria</taxon>
        <taxon>Pseudomonadati</taxon>
        <taxon>Bacteroidota</taxon>
        <taxon>Bacteroidia</taxon>
        <taxon>Bacteroidales</taxon>
        <taxon>Dysgonomonadaceae</taxon>
        <taxon>Dysgonomonas</taxon>
    </lineage>
</organism>
<feature type="active site" description="Proton acceptor" evidence="1">
    <location>
        <position position="178"/>
    </location>
</feature>
<evidence type="ECO:0000313" key="4">
    <source>
        <dbReference type="EMBL" id="TFU88882.1"/>
    </source>
</evidence>
<keyword evidence="3" id="KW-0732">Signal</keyword>
<dbReference type="PIRSF" id="PIRSF033579">
    <property type="entry name" value="Anaer_Co_chel"/>
    <property type="match status" value="1"/>
</dbReference>
<feature type="binding site" evidence="2">
    <location>
        <position position="178"/>
    </location>
    <ligand>
        <name>Co(2+)</name>
        <dbReference type="ChEBI" id="CHEBI:48828"/>
    </ligand>
</feature>
<keyword evidence="2" id="KW-0479">Metal-binding</keyword>
<proteinExistence type="predicted"/>
<dbReference type="Pfam" id="PF06180">
    <property type="entry name" value="CbiK"/>
    <property type="match status" value="1"/>
</dbReference>
<keyword evidence="2" id="KW-0170">Cobalt</keyword>
<dbReference type="Gene3D" id="3.40.50.1400">
    <property type="match status" value="2"/>
</dbReference>
<dbReference type="OrthoDB" id="9770331at2"/>
<accession>A0A4Y9IKN3</accession>
<dbReference type="RefSeq" id="WP_135106294.1">
    <property type="nucleotide sequence ID" value="NZ_JADGKW010000004.1"/>
</dbReference>
<evidence type="ECO:0000256" key="1">
    <source>
        <dbReference type="PIRSR" id="PIRSR033579-1"/>
    </source>
</evidence>
<dbReference type="EMBL" id="SPPK01000004">
    <property type="protein sequence ID" value="TFU88882.1"/>
    <property type="molecule type" value="Genomic_DNA"/>
</dbReference>
<dbReference type="AlphaFoldDB" id="A0A4Y9IKN3"/>
<dbReference type="CDD" id="cd03413">
    <property type="entry name" value="CbiK_C"/>
    <property type="match status" value="1"/>
</dbReference>
<dbReference type="InterPro" id="IPR010388">
    <property type="entry name" value="Anaerobic_Co-chelatase"/>
</dbReference>
<dbReference type="SUPFAM" id="SSF53800">
    <property type="entry name" value="Chelatase"/>
    <property type="match status" value="1"/>
</dbReference>
<protein>
    <submittedName>
        <fullName evidence="4">Sirohydrochlorin cobaltochelatase</fullName>
    </submittedName>
</protein>
<dbReference type="CDD" id="cd03412">
    <property type="entry name" value="CbiK_N"/>
    <property type="match status" value="1"/>
</dbReference>
<name>A0A4Y9IKN3_9BACT</name>
<evidence type="ECO:0000313" key="5">
    <source>
        <dbReference type="Proteomes" id="UP000298285"/>
    </source>
</evidence>
<dbReference type="GO" id="GO:0019251">
    <property type="term" value="P:anaerobic cobalamin biosynthetic process"/>
    <property type="evidence" value="ECO:0007669"/>
    <property type="project" value="InterPro"/>
</dbReference>
<evidence type="ECO:0000256" key="2">
    <source>
        <dbReference type="PIRSR" id="PIRSR033579-3"/>
    </source>
</evidence>
<feature type="signal peptide" evidence="3">
    <location>
        <begin position="1"/>
        <end position="21"/>
    </location>
</feature>
<reference evidence="4 5" key="1">
    <citation type="submission" date="2019-03" db="EMBL/GenBank/DDBJ databases">
        <title>Diversity of the mouse oral microbiome.</title>
        <authorList>
            <person name="Joseph S."/>
            <person name="Aduse-Opoku J."/>
            <person name="Curtis M."/>
            <person name="Wade W."/>
            <person name="Hashim A."/>
        </authorList>
    </citation>
    <scope>NUCLEOTIDE SEQUENCE [LARGE SCALE GENOMIC DNA]</scope>
    <source>
        <strain evidence="4 5">P11</strain>
    </source>
</reference>
<dbReference type="GO" id="GO:0016852">
    <property type="term" value="F:sirohydrochlorin cobaltochelatase activity"/>
    <property type="evidence" value="ECO:0007669"/>
    <property type="project" value="InterPro"/>
</dbReference>
<feature type="binding site" evidence="2">
    <location>
        <position position="209"/>
    </location>
    <ligand>
        <name>Co(2+)</name>
        <dbReference type="ChEBI" id="CHEBI:48828"/>
    </ligand>
</feature>